<dbReference type="Proteomes" id="UP000735302">
    <property type="component" value="Unassembled WGS sequence"/>
</dbReference>
<comment type="caution">
    <text evidence="1">The sequence shown here is derived from an EMBL/GenBank/DDBJ whole genome shotgun (WGS) entry which is preliminary data.</text>
</comment>
<keyword evidence="2" id="KW-1185">Reference proteome</keyword>
<gene>
    <name evidence="1" type="ORF">PoB_001977700</name>
</gene>
<evidence type="ECO:0008006" key="3">
    <source>
        <dbReference type="Google" id="ProtNLM"/>
    </source>
</evidence>
<dbReference type="AlphaFoldDB" id="A0AAV3ZDA4"/>
<organism evidence="1 2">
    <name type="scientific">Plakobranchus ocellatus</name>
    <dbReference type="NCBI Taxonomy" id="259542"/>
    <lineage>
        <taxon>Eukaryota</taxon>
        <taxon>Metazoa</taxon>
        <taxon>Spiralia</taxon>
        <taxon>Lophotrochozoa</taxon>
        <taxon>Mollusca</taxon>
        <taxon>Gastropoda</taxon>
        <taxon>Heterobranchia</taxon>
        <taxon>Euthyneura</taxon>
        <taxon>Panpulmonata</taxon>
        <taxon>Sacoglossa</taxon>
        <taxon>Placobranchoidea</taxon>
        <taxon>Plakobranchidae</taxon>
        <taxon>Plakobranchus</taxon>
    </lineage>
</organism>
<name>A0AAV3ZDA4_9GAST</name>
<sequence length="335" mass="36484">MASNFLWMRSGLTYLLGFAKYITNGFLLYNYRSNTSTGNLLQNNCCYSRIKATEQIIVFISNVSISIAHPTLALTLSQVSRSIKVRPNSQQGVLPPGFLAIFDTPGAQTSSDGKELLPCRLGTECLMSCFSIGQNISGMDLKRILPDGTEQDVPSAQSNVMATSTSDGIFWTFEAEESSGDDNGITTFKCYVRDDVHGTEKTKLVGVQITIASSIDTNRSSVKVEDDPDDPTKRIVTFSCAVSGRPLPDIVFHGGSTGAFPIWGEAPDNIITVGNVETMATKTVTVDASALKRASNDINRERASSPDCTITEAFTGDFKQQFFSFLDLNQHTARY</sequence>
<evidence type="ECO:0000313" key="1">
    <source>
        <dbReference type="EMBL" id="GFN93271.1"/>
    </source>
</evidence>
<evidence type="ECO:0000313" key="2">
    <source>
        <dbReference type="Proteomes" id="UP000735302"/>
    </source>
</evidence>
<protein>
    <recommendedName>
        <fullName evidence="3">Ig-like domain-containing protein</fullName>
    </recommendedName>
</protein>
<proteinExistence type="predicted"/>
<accession>A0AAV3ZDA4</accession>
<dbReference type="EMBL" id="BLXT01002328">
    <property type="protein sequence ID" value="GFN93271.1"/>
    <property type="molecule type" value="Genomic_DNA"/>
</dbReference>
<reference evidence="1 2" key="1">
    <citation type="journal article" date="2021" name="Elife">
        <title>Chloroplast acquisition without the gene transfer in kleptoplastic sea slugs, Plakobranchus ocellatus.</title>
        <authorList>
            <person name="Maeda T."/>
            <person name="Takahashi S."/>
            <person name="Yoshida T."/>
            <person name="Shimamura S."/>
            <person name="Takaki Y."/>
            <person name="Nagai Y."/>
            <person name="Toyoda A."/>
            <person name="Suzuki Y."/>
            <person name="Arimoto A."/>
            <person name="Ishii H."/>
            <person name="Satoh N."/>
            <person name="Nishiyama T."/>
            <person name="Hasebe M."/>
            <person name="Maruyama T."/>
            <person name="Minagawa J."/>
            <person name="Obokata J."/>
            <person name="Shigenobu S."/>
        </authorList>
    </citation>
    <scope>NUCLEOTIDE SEQUENCE [LARGE SCALE GENOMIC DNA]</scope>
</reference>